<evidence type="ECO:0000313" key="1">
    <source>
        <dbReference type="EMBL" id="KEY66694.1"/>
    </source>
</evidence>
<protein>
    <submittedName>
        <fullName evidence="1">Uncharacterized protein</fullName>
    </submittedName>
</protein>
<proteinExistence type="predicted"/>
<dbReference type="Proteomes" id="UP000028045">
    <property type="component" value="Unassembled WGS sequence"/>
</dbReference>
<keyword evidence="2" id="KW-1185">Reference proteome</keyword>
<name>A0A084AN15_STACB</name>
<organism evidence="1 2">
    <name type="scientific">Stachybotrys chartarum (strain CBS 109288 / IBT 7711)</name>
    <name type="common">Toxic black mold</name>
    <name type="synonym">Stilbospora chartarum</name>
    <dbReference type="NCBI Taxonomy" id="1280523"/>
    <lineage>
        <taxon>Eukaryota</taxon>
        <taxon>Fungi</taxon>
        <taxon>Dikarya</taxon>
        <taxon>Ascomycota</taxon>
        <taxon>Pezizomycotina</taxon>
        <taxon>Sordariomycetes</taxon>
        <taxon>Hypocreomycetidae</taxon>
        <taxon>Hypocreales</taxon>
        <taxon>Stachybotryaceae</taxon>
        <taxon>Stachybotrys</taxon>
    </lineage>
</organism>
<dbReference type="EMBL" id="KL648650">
    <property type="protein sequence ID" value="KEY66694.1"/>
    <property type="molecule type" value="Genomic_DNA"/>
</dbReference>
<dbReference type="OrthoDB" id="10432420at2759"/>
<gene>
    <name evidence="1" type="ORF">S7711_10532</name>
</gene>
<dbReference type="AlphaFoldDB" id="A0A084AN15"/>
<accession>A0A084AN15</accession>
<sequence>MPICAESRVVLRIQAAKMGLWAQRHQPFRAITLRRRPALFDKEASVADDMCHGGQREQRRQVSISLKDHGHGSCHHATVGHRGDRMCWVAQQARRGAHDTGCEAIQTGGFAAYRDTVPTAFSRGSQCISLCIECRFDTGIVDVEDLPEIVVVG</sequence>
<dbReference type="HOGENOM" id="CLU_1714496_0_0_1"/>
<evidence type="ECO:0000313" key="2">
    <source>
        <dbReference type="Proteomes" id="UP000028045"/>
    </source>
</evidence>
<reference evidence="1 2" key="1">
    <citation type="journal article" date="2014" name="BMC Genomics">
        <title>Comparative genome sequencing reveals chemotype-specific gene clusters in the toxigenic black mold Stachybotrys.</title>
        <authorList>
            <person name="Semeiks J."/>
            <person name="Borek D."/>
            <person name="Otwinowski Z."/>
            <person name="Grishin N.V."/>
        </authorList>
    </citation>
    <scope>NUCLEOTIDE SEQUENCE [LARGE SCALE GENOMIC DNA]</scope>
    <source>
        <strain evidence="2">CBS 109288 / IBT 7711</strain>
    </source>
</reference>